<dbReference type="RefSeq" id="WP_345116986.1">
    <property type="nucleotide sequence ID" value="NZ_BAABDH010000108.1"/>
</dbReference>
<dbReference type="Gene3D" id="2.60.40.1120">
    <property type="entry name" value="Carboxypeptidase-like, regulatory domain"/>
    <property type="match status" value="1"/>
</dbReference>
<comment type="caution">
    <text evidence="1">The sequence shown here is derived from an EMBL/GenBank/DDBJ whole genome shotgun (WGS) entry which is preliminary data.</text>
</comment>
<dbReference type="Proteomes" id="UP001499909">
    <property type="component" value="Unassembled WGS sequence"/>
</dbReference>
<organism evidence="1 2">
    <name type="scientific">Hymenobacter algoricola</name>
    <dbReference type="NCBI Taxonomy" id="486267"/>
    <lineage>
        <taxon>Bacteria</taxon>
        <taxon>Pseudomonadati</taxon>
        <taxon>Bacteroidota</taxon>
        <taxon>Cytophagia</taxon>
        <taxon>Cytophagales</taxon>
        <taxon>Hymenobacteraceae</taxon>
        <taxon>Hymenobacter</taxon>
    </lineage>
</organism>
<dbReference type="InterPro" id="IPR013784">
    <property type="entry name" value="Carb-bd-like_fold"/>
</dbReference>
<dbReference type="PROSITE" id="PS51257">
    <property type="entry name" value="PROKAR_LIPOPROTEIN"/>
    <property type="match status" value="1"/>
</dbReference>
<gene>
    <name evidence="1" type="ORF">GCM10022406_35730</name>
</gene>
<evidence type="ECO:0008006" key="3">
    <source>
        <dbReference type="Google" id="ProtNLM"/>
    </source>
</evidence>
<proteinExistence type="predicted"/>
<keyword evidence="2" id="KW-1185">Reference proteome</keyword>
<reference evidence="2" key="1">
    <citation type="journal article" date="2019" name="Int. J. Syst. Evol. Microbiol.">
        <title>The Global Catalogue of Microorganisms (GCM) 10K type strain sequencing project: providing services to taxonomists for standard genome sequencing and annotation.</title>
        <authorList>
            <consortium name="The Broad Institute Genomics Platform"/>
            <consortium name="The Broad Institute Genome Sequencing Center for Infectious Disease"/>
            <person name="Wu L."/>
            <person name="Ma J."/>
        </authorList>
    </citation>
    <scope>NUCLEOTIDE SEQUENCE [LARGE SCALE GENOMIC DNA]</scope>
    <source>
        <strain evidence="2">JCM 17214</strain>
    </source>
</reference>
<name>A0ABP7NN65_9BACT</name>
<evidence type="ECO:0000313" key="1">
    <source>
        <dbReference type="EMBL" id="GAA3950748.1"/>
    </source>
</evidence>
<evidence type="ECO:0000313" key="2">
    <source>
        <dbReference type="Proteomes" id="UP001499909"/>
    </source>
</evidence>
<dbReference type="SUPFAM" id="SSF49452">
    <property type="entry name" value="Starch-binding domain-like"/>
    <property type="match status" value="1"/>
</dbReference>
<accession>A0ABP7NN65</accession>
<sequence length="257" mass="26007">MTYVIRTWGLLALIVLAGLFATTSCHKTKDDPTPTGPITGAIEGSISPAGAIATVTATSPGGLTFLATPNAATGAFSLPNLAPDSYTLSFTAAAGYLEPATRKISVLAGPATVAGTVVATSDGRIKSGTMSWIADGVSYSTTVLSGQVDGAASTLSLTGEAVSGAKRDQLSLTLYRSFGGNGTYQLGGTYEIGQLRRLDGGIQTGKFVADGSGTLIITSYSVANGTISGSFGFAGTDVVAYPARYVTVTNGTFTVRF</sequence>
<protein>
    <recommendedName>
        <fullName evidence="3">Carboxypeptidase regulatory-like domain-containing protein</fullName>
    </recommendedName>
</protein>
<dbReference type="EMBL" id="BAABDH010000108">
    <property type="protein sequence ID" value="GAA3950748.1"/>
    <property type="molecule type" value="Genomic_DNA"/>
</dbReference>